<dbReference type="InterPro" id="IPR006652">
    <property type="entry name" value="Kelch_1"/>
</dbReference>
<dbReference type="PROSITE" id="PS50097">
    <property type="entry name" value="BTB"/>
    <property type="match status" value="1"/>
</dbReference>
<dbReference type="SMART" id="SM00875">
    <property type="entry name" value="BACK"/>
    <property type="match status" value="1"/>
</dbReference>
<dbReference type="PANTHER" id="PTHR24412:SF489">
    <property type="entry name" value="RING FINGER DOMAIN AND KELCH REPEAT-CONTAINING PROTEIN DDB_G0271372"/>
    <property type="match status" value="1"/>
</dbReference>
<evidence type="ECO:0000256" key="2">
    <source>
        <dbReference type="ARBA" id="ARBA00022737"/>
    </source>
</evidence>
<dbReference type="EnsemblMetazoa" id="CapteT151100">
    <property type="protein sequence ID" value="CapteP151100"/>
    <property type="gene ID" value="CapteG151100"/>
</dbReference>
<dbReference type="STRING" id="283909.R7TDX7"/>
<evidence type="ECO:0000259" key="3">
    <source>
        <dbReference type="PROSITE" id="PS50097"/>
    </source>
</evidence>
<dbReference type="OMA" id="CTHENRK"/>
<dbReference type="PANTHER" id="PTHR24412">
    <property type="entry name" value="KELCH PROTEIN"/>
    <property type="match status" value="1"/>
</dbReference>
<evidence type="ECO:0000313" key="6">
    <source>
        <dbReference type="Proteomes" id="UP000014760"/>
    </source>
</evidence>
<dbReference type="Pfam" id="PF24681">
    <property type="entry name" value="Kelch_KLHDC2_KLHL20_DRC7"/>
    <property type="match status" value="1"/>
</dbReference>
<dbReference type="Pfam" id="PF07707">
    <property type="entry name" value="BACK"/>
    <property type="match status" value="1"/>
</dbReference>
<gene>
    <name evidence="4" type="ORF">CAPTEDRAFT_151100</name>
</gene>
<dbReference type="Pfam" id="PF00651">
    <property type="entry name" value="BTB"/>
    <property type="match status" value="1"/>
</dbReference>
<dbReference type="SUPFAM" id="SSF117281">
    <property type="entry name" value="Kelch motif"/>
    <property type="match status" value="1"/>
</dbReference>
<feature type="domain" description="BTB" evidence="3">
    <location>
        <begin position="8"/>
        <end position="75"/>
    </location>
</feature>
<dbReference type="SUPFAM" id="SSF54695">
    <property type="entry name" value="POZ domain"/>
    <property type="match status" value="1"/>
</dbReference>
<reference evidence="4 6" key="2">
    <citation type="journal article" date="2013" name="Nature">
        <title>Insights into bilaterian evolution from three spiralian genomes.</title>
        <authorList>
            <person name="Simakov O."/>
            <person name="Marletaz F."/>
            <person name="Cho S.J."/>
            <person name="Edsinger-Gonzales E."/>
            <person name="Havlak P."/>
            <person name="Hellsten U."/>
            <person name="Kuo D.H."/>
            <person name="Larsson T."/>
            <person name="Lv J."/>
            <person name="Arendt D."/>
            <person name="Savage R."/>
            <person name="Osoegawa K."/>
            <person name="de Jong P."/>
            <person name="Grimwood J."/>
            <person name="Chapman J.A."/>
            <person name="Shapiro H."/>
            <person name="Aerts A."/>
            <person name="Otillar R.P."/>
            <person name="Terry A.Y."/>
            <person name="Boore J.L."/>
            <person name="Grigoriev I.V."/>
            <person name="Lindberg D.R."/>
            <person name="Seaver E.C."/>
            <person name="Weisblat D.A."/>
            <person name="Putnam N.H."/>
            <person name="Rokhsar D.S."/>
        </authorList>
    </citation>
    <scope>NUCLEOTIDE SEQUENCE</scope>
    <source>
        <strain evidence="4 6">I ESC-2004</strain>
    </source>
</reference>
<dbReference type="InterPro" id="IPR011705">
    <property type="entry name" value="BACK"/>
</dbReference>
<dbReference type="InterPro" id="IPR011333">
    <property type="entry name" value="SKP1/BTB/POZ_sf"/>
</dbReference>
<dbReference type="Gene3D" id="3.30.710.10">
    <property type="entry name" value="Potassium Channel Kv1.1, Chain A"/>
    <property type="match status" value="1"/>
</dbReference>
<reference evidence="6" key="1">
    <citation type="submission" date="2012-12" db="EMBL/GenBank/DDBJ databases">
        <authorList>
            <person name="Hellsten U."/>
            <person name="Grimwood J."/>
            <person name="Chapman J.A."/>
            <person name="Shapiro H."/>
            <person name="Aerts A."/>
            <person name="Otillar R.P."/>
            <person name="Terry A.Y."/>
            <person name="Boore J.L."/>
            <person name="Simakov O."/>
            <person name="Marletaz F."/>
            <person name="Cho S.-J."/>
            <person name="Edsinger-Gonzales E."/>
            <person name="Havlak P."/>
            <person name="Kuo D.-H."/>
            <person name="Larsson T."/>
            <person name="Lv J."/>
            <person name="Arendt D."/>
            <person name="Savage R."/>
            <person name="Osoegawa K."/>
            <person name="de Jong P."/>
            <person name="Lindberg D.R."/>
            <person name="Seaver E.C."/>
            <person name="Weisblat D.A."/>
            <person name="Putnam N.H."/>
            <person name="Grigoriev I.V."/>
            <person name="Rokhsar D.S."/>
        </authorList>
    </citation>
    <scope>NUCLEOTIDE SEQUENCE</scope>
    <source>
        <strain evidence="6">I ESC-2004</strain>
    </source>
</reference>
<dbReference type="SMART" id="SM00612">
    <property type="entry name" value="Kelch"/>
    <property type="match status" value="4"/>
</dbReference>
<dbReference type="InterPro" id="IPR000210">
    <property type="entry name" value="BTB/POZ_dom"/>
</dbReference>
<protein>
    <recommendedName>
        <fullName evidence="3">BTB domain-containing protein</fullName>
    </recommendedName>
</protein>
<dbReference type="AlphaFoldDB" id="R7TDX7"/>
<keyword evidence="6" id="KW-1185">Reference proteome</keyword>
<dbReference type="SMART" id="SM00225">
    <property type="entry name" value="BTB"/>
    <property type="match status" value="1"/>
</dbReference>
<evidence type="ECO:0000313" key="4">
    <source>
        <dbReference type="EMBL" id="ELT89241.1"/>
    </source>
</evidence>
<dbReference type="HOGENOM" id="CLU_004253_14_0_1"/>
<name>R7TDX7_CAPTE</name>
<keyword evidence="2" id="KW-0677">Repeat</keyword>
<sequence length="483" mass="55061">MREAEELVDVTLVFEERRVKCHKVILAGTSDYFRGMFLTDMAESASREIVMEEISASIGALLINFMYGGLVEITTQNAQDLLTASDMLLLDALKQQIEKFLCRNIESTNCISLLNLAQFHDLKLLMEDSRNFLLDHVDGIDVEEMNLLQEGTLIEIIQLSASSSPEDSFRLIQKWVRLVEGRSESFLNLMQHVSLSKCSKEFIRSTVMQEELMANEQGERLIEAAMQTDSHEQHLVVCGWGGQLREEFGTSGRQNPVAQTDCFLYEALSNEWRTLPPMPTARYNHSSIHHKNNLFVVGGKKDGAALNSIETLDRRNGKWSCLPPMPRGLEHALVVFVLNRLFVLGGSFRNVIIDQCVQVNEYDAILKEWVPRSPMPEECEGASAVSLEDHIYVVGGHDRRCMRYNPRDDTWLDIALHRPHFVHIFSPALVWEGKIVICGGDMEASAHTEEYNHWVDRWARSWLTFDVLPMWQVRSAFAMDIPS</sequence>
<dbReference type="EMBL" id="AMQN01014946">
    <property type="status" value="NOT_ANNOTATED_CDS"/>
    <property type="molecule type" value="Genomic_DNA"/>
</dbReference>
<organism evidence="4">
    <name type="scientific">Capitella teleta</name>
    <name type="common">Polychaete worm</name>
    <dbReference type="NCBI Taxonomy" id="283909"/>
    <lineage>
        <taxon>Eukaryota</taxon>
        <taxon>Metazoa</taxon>
        <taxon>Spiralia</taxon>
        <taxon>Lophotrochozoa</taxon>
        <taxon>Annelida</taxon>
        <taxon>Polychaeta</taxon>
        <taxon>Sedentaria</taxon>
        <taxon>Scolecida</taxon>
        <taxon>Capitellidae</taxon>
        <taxon>Capitella</taxon>
    </lineage>
</organism>
<accession>R7TDX7</accession>
<keyword evidence="1" id="KW-0880">Kelch repeat</keyword>
<dbReference type="InterPro" id="IPR015915">
    <property type="entry name" value="Kelch-typ_b-propeller"/>
</dbReference>
<evidence type="ECO:0000256" key="1">
    <source>
        <dbReference type="ARBA" id="ARBA00022441"/>
    </source>
</evidence>
<dbReference type="Proteomes" id="UP000014760">
    <property type="component" value="Unassembled WGS sequence"/>
</dbReference>
<evidence type="ECO:0000313" key="5">
    <source>
        <dbReference type="EnsemblMetazoa" id="CapteP151100"/>
    </source>
</evidence>
<dbReference type="OrthoDB" id="2311693at2759"/>
<reference evidence="5" key="3">
    <citation type="submission" date="2015-06" db="UniProtKB">
        <authorList>
            <consortium name="EnsemblMetazoa"/>
        </authorList>
    </citation>
    <scope>IDENTIFICATION</scope>
</reference>
<dbReference type="EMBL" id="KB311452">
    <property type="protein sequence ID" value="ELT89241.1"/>
    <property type="molecule type" value="Genomic_DNA"/>
</dbReference>
<proteinExistence type="predicted"/>
<dbReference type="Gene3D" id="1.25.40.420">
    <property type="match status" value="1"/>
</dbReference>
<dbReference type="Gene3D" id="2.120.10.80">
    <property type="entry name" value="Kelch-type beta propeller"/>
    <property type="match status" value="1"/>
</dbReference>